<comment type="caution">
    <text evidence="2">The sequence shown here is derived from an EMBL/GenBank/DDBJ whole genome shotgun (WGS) entry which is preliminary data.</text>
</comment>
<reference evidence="2" key="2">
    <citation type="submission" date="2021-12" db="EMBL/GenBank/DDBJ databases">
        <title>Resequencing data analysis of finger millet.</title>
        <authorList>
            <person name="Hatakeyama M."/>
            <person name="Aluri S."/>
            <person name="Balachadran M.T."/>
            <person name="Sivarajan S.R."/>
            <person name="Poveda L."/>
            <person name="Shimizu-Inatsugi R."/>
            <person name="Schlapbach R."/>
            <person name="Sreeman S.M."/>
            <person name="Shimizu K.K."/>
        </authorList>
    </citation>
    <scope>NUCLEOTIDE SEQUENCE</scope>
</reference>
<organism evidence="2 3">
    <name type="scientific">Eleusine coracana subsp. coracana</name>
    <dbReference type="NCBI Taxonomy" id="191504"/>
    <lineage>
        <taxon>Eukaryota</taxon>
        <taxon>Viridiplantae</taxon>
        <taxon>Streptophyta</taxon>
        <taxon>Embryophyta</taxon>
        <taxon>Tracheophyta</taxon>
        <taxon>Spermatophyta</taxon>
        <taxon>Magnoliopsida</taxon>
        <taxon>Liliopsida</taxon>
        <taxon>Poales</taxon>
        <taxon>Poaceae</taxon>
        <taxon>PACMAD clade</taxon>
        <taxon>Chloridoideae</taxon>
        <taxon>Cynodonteae</taxon>
        <taxon>Eleusininae</taxon>
        <taxon>Eleusine</taxon>
    </lineage>
</organism>
<dbReference type="EMBL" id="BQKI01000006">
    <property type="protein sequence ID" value="GJM96697.1"/>
    <property type="molecule type" value="Genomic_DNA"/>
</dbReference>
<dbReference type="Proteomes" id="UP001054889">
    <property type="component" value="Unassembled WGS sequence"/>
</dbReference>
<name>A0AAV5CEB4_ELECO</name>
<feature type="region of interest" description="Disordered" evidence="1">
    <location>
        <begin position="17"/>
        <end position="38"/>
    </location>
</feature>
<evidence type="ECO:0000256" key="1">
    <source>
        <dbReference type="SAM" id="MobiDB-lite"/>
    </source>
</evidence>
<protein>
    <submittedName>
        <fullName evidence="2">Uncharacterized protein</fullName>
    </submittedName>
</protein>
<dbReference type="GO" id="GO:0005506">
    <property type="term" value="F:iron ion binding"/>
    <property type="evidence" value="ECO:0007669"/>
    <property type="project" value="InterPro"/>
</dbReference>
<sequence>MVRRIYPAREAVPAVAQRPLEDITETTSAEPEPNADAETDMSVEAQHFKRVIDEAFLRIGAILWDYLAVLRWFDVFGARNKIVLAAVRRRDAFLQRLIDAERQRLAEGGGDGESEKKKGMIAVLLTLHKTEPD</sequence>
<reference evidence="2" key="1">
    <citation type="journal article" date="2018" name="DNA Res.">
        <title>Multiple hybrid de novo genome assembly of finger millet, an orphan allotetraploid crop.</title>
        <authorList>
            <person name="Hatakeyama M."/>
            <person name="Aluri S."/>
            <person name="Balachadran M.T."/>
            <person name="Sivarajan S.R."/>
            <person name="Patrignani A."/>
            <person name="Gruter S."/>
            <person name="Poveda L."/>
            <person name="Shimizu-Inatsugi R."/>
            <person name="Baeten J."/>
            <person name="Francoijs K.J."/>
            <person name="Nataraja K.N."/>
            <person name="Reddy Y.A.N."/>
            <person name="Phadnis S."/>
            <person name="Ravikumar R.L."/>
            <person name="Schlapbach R."/>
            <person name="Sreeman S.M."/>
            <person name="Shimizu K.K."/>
        </authorList>
    </citation>
    <scope>NUCLEOTIDE SEQUENCE</scope>
</reference>
<dbReference type="InterPro" id="IPR036396">
    <property type="entry name" value="Cyt_P450_sf"/>
</dbReference>
<accession>A0AAV5CEB4</accession>
<evidence type="ECO:0000313" key="2">
    <source>
        <dbReference type="EMBL" id="GJM96697.1"/>
    </source>
</evidence>
<keyword evidence="3" id="KW-1185">Reference proteome</keyword>
<gene>
    <name evidence="2" type="primary">ga13559</name>
    <name evidence="2" type="ORF">PR202_ga13559</name>
</gene>
<proteinExistence type="predicted"/>
<dbReference type="GO" id="GO:0016705">
    <property type="term" value="F:oxidoreductase activity, acting on paired donors, with incorporation or reduction of molecular oxygen"/>
    <property type="evidence" value="ECO:0007669"/>
    <property type="project" value="InterPro"/>
</dbReference>
<dbReference type="GO" id="GO:0004497">
    <property type="term" value="F:monooxygenase activity"/>
    <property type="evidence" value="ECO:0007669"/>
    <property type="project" value="InterPro"/>
</dbReference>
<evidence type="ECO:0000313" key="3">
    <source>
        <dbReference type="Proteomes" id="UP001054889"/>
    </source>
</evidence>
<dbReference type="SUPFAM" id="SSF48264">
    <property type="entry name" value="Cytochrome P450"/>
    <property type="match status" value="1"/>
</dbReference>
<dbReference type="AlphaFoldDB" id="A0AAV5CEB4"/>
<dbReference type="GO" id="GO:0020037">
    <property type="term" value="F:heme binding"/>
    <property type="evidence" value="ECO:0007669"/>
    <property type="project" value="InterPro"/>
</dbReference>